<evidence type="ECO:0000313" key="3">
    <source>
        <dbReference type="Proteomes" id="UP000596827"/>
    </source>
</evidence>
<name>A0A923S724_9BURK</name>
<reference evidence="2" key="1">
    <citation type="submission" date="2020-08" db="EMBL/GenBank/DDBJ databases">
        <title>Ramlibacter sp. GTP1 16S ribosomal RNA gene genome sequencing and assembly.</title>
        <authorList>
            <person name="Kang M."/>
        </authorList>
    </citation>
    <scope>NUCLEOTIDE SEQUENCE</scope>
    <source>
        <strain evidence="2">GTP1</strain>
    </source>
</reference>
<feature type="transmembrane region" description="Helical" evidence="1">
    <location>
        <begin position="42"/>
        <end position="61"/>
    </location>
</feature>
<keyword evidence="1" id="KW-0472">Membrane</keyword>
<dbReference type="EMBL" id="JACORU010000007">
    <property type="protein sequence ID" value="MBC5766732.1"/>
    <property type="molecule type" value="Genomic_DNA"/>
</dbReference>
<evidence type="ECO:0000313" key="2">
    <source>
        <dbReference type="EMBL" id="MBC5766732.1"/>
    </source>
</evidence>
<dbReference type="RefSeq" id="WP_187083207.1">
    <property type="nucleotide sequence ID" value="NZ_JACORU010000007.1"/>
</dbReference>
<dbReference type="Proteomes" id="UP000596827">
    <property type="component" value="Unassembled WGS sequence"/>
</dbReference>
<evidence type="ECO:0000256" key="1">
    <source>
        <dbReference type="SAM" id="Phobius"/>
    </source>
</evidence>
<gene>
    <name evidence="2" type="ORF">H8R02_19845</name>
</gene>
<dbReference type="AlphaFoldDB" id="A0A923S724"/>
<feature type="transmembrane region" description="Helical" evidence="1">
    <location>
        <begin position="6"/>
        <end position="30"/>
    </location>
</feature>
<organism evidence="2 3">
    <name type="scientific">Ramlibacter albus</name>
    <dbReference type="NCBI Taxonomy" id="2079448"/>
    <lineage>
        <taxon>Bacteria</taxon>
        <taxon>Pseudomonadati</taxon>
        <taxon>Pseudomonadota</taxon>
        <taxon>Betaproteobacteria</taxon>
        <taxon>Burkholderiales</taxon>
        <taxon>Comamonadaceae</taxon>
        <taxon>Ramlibacter</taxon>
    </lineage>
</organism>
<keyword evidence="1" id="KW-1133">Transmembrane helix</keyword>
<sequence>MPLSALGLLIYPAALHAGFFPVFLLVPFMFLDGRYMFSAGEFVFCFVVVQFAYYTGLVWVWRKWRGPPFPPV</sequence>
<keyword evidence="3" id="KW-1185">Reference proteome</keyword>
<accession>A0A923S724</accession>
<keyword evidence="1" id="KW-0812">Transmembrane</keyword>
<proteinExistence type="predicted"/>
<comment type="caution">
    <text evidence="2">The sequence shown here is derived from an EMBL/GenBank/DDBJ whole genome shotgun (WGS) entry which is preliminary data.</text>
</comment>
<protein>
    <submittedName>
        <fullName evidence="2">Uncharacterized protein</fullName>
    </submittedName>
</protein>